<reference evidence="1" key="1">
    <citation type="submission" date="2023-11" db="EMBL/GenBank/DDBJ databases">
        <title>Genome assemblies of two species of porcelain crab, Petrolisthes cinctipes and Petrolisthes manimaculis (Anomura: Porcellanidae).</title>
        <authorList>
            <person name="Angst P."/>
        </authorList>
    </citation>
    <scope>NUCLEOTIDE SEQUENCE</scope>
    <source>
        <strain evidence="1">PB745_02</strain>
        <tissue evidence="1">Gill</tissue>
    </source>
</reference>
<sequence length="73" mass="8251">MTYDSGCDDMTIDCLCIEEVALMMIDNDGVGGKYGVVGTLNDDDCDRWLMKTDGWMTVVRADVMRKEESRMVM</sequence>
<dbReference type="EMBL" id="JAWZYT010005958">
    <property type="protein sequence ID" value="KAK4289176.1"/>
    <property type="molecule type" value="Genomic_DNA"/>
</dbReference>
<comment type="caution">
    <text evidence="1">The sequence shown here is derived from an EMBL/GenBank/DDBJ whole genome shotgun (WGS) entry which is preliminary data.</text>
</comment>
<evidence type="ECO:0000313" key="2">
    <source>
        <dbReference type="Proteomes" id="UP001292094"/>
    </source>
</evidence>
<evidence type="ECO:0000313" key="1">
    <source>
        <dbReference type="EMBL" id="KAK4289176.1"/>
    </source>
</evidence>
<dbReference type="Proteomes" id="UP001292094">
    <property type="component" value="Unassembled WGS sequence"/>
</dbReference>
<dbReference type="AlphaFoldDB" id="A0AAE1TL25"/>
<keyword evidence="2" id="KW-1185">Reference proteome</keyword>
<organism evidence="1 2">
    <name type="scientific">Petrolisthes manimaculis</name>
    <dbReference type="NCBI Taxonomy" id="1843537"/>
    <lineage>
        <taxon>Eukaryota</taxon>
        <taxon>Metazoa</taxon>
        <taxon>Ecdysozoa</taxon>
        <taxon>Arthropoda</taxon>
        <taxon>Crustacea</taxon>
        <taxon>Multicrustacea</taxon>
        <taxon>Malacostraca</taxon>
        <taxon>Eumalacostraca</taxon>
        <taxon>Eucarida</taxon>
        <taxon>Decapoda</taxon>
        <taxon>Pleocyemata</taxon>
        <taxon>Anomura</taxon>
        <taxon>Galatheoidea</taxon>
        <taxon>Porcellanidae</taxon>
        <taxon>Petrolisthes</taxon>
    </lineage>
</organism>
<accession>A0AAE1TL25</accession>
<proteinExistence type="predicted"/>
<name>A0AAE1TL25_9EUCA</name>
<gene>
    <name evidence="1" type="ORF">Pmani_037844</name>
</gene>
<protein>
    <submittedName>
        <fullName evidence="1">Uncharacterized protein</fullName>
    </submittedName>
</protein>